<dbReference type="PROSITE" id="PS50089">
    <property type="entry name" value="ZF_RING_2"/>
    <property type="match status" value="1"/>
</dbReference>
<dbReference type="SUPFAM" id="SSF57850">
    <property type="entry name" value="RING/U-box"/>
    <property type="match status" value="1"/>
</dbReference>
<evidence type="ECO:0000256" key="7">
    <source>
        <dbReference type="SAM" id="Phobius"/>
    </source>
</evidence>
<dbReference type="InterPro" id="IPR001841">
    <property type="entry name" value="Znf_RING"/>
</dbReference>
<protein>
    <submittedName>
        <fullName evidence="9">ABA-related RING-type E3 ligase, Arabidopsis Toxicos en Levadura 27</fullName>
    </submittedName>
</protein>
<organism evidence="9 10">
    <name type="scientific">Hibiscus trionum</name>
    <name type="common">Flower of an hour</name>
    <dbReference type="NCBI Taxonomy" id="183268"/>
    <lineage>
        <taxon>Eukaryota</taxon>
        <taxon>Viridiplantae</taxon>
        <taxon>Streptophyta</taxon>
        <taxon>Embryophyta</taxon>
        <taxon>Tracheophyta</taxon>
        <taxon>Spermatophyta</taxon>
        <taxon>Magnoliopsida</taxon>
        <taxon>eudicotyledons</taxon>
        <taxon>Gunneridae</taxon>
        <taxon>Pentapetalae</taxon>
        <taxon>rosids</taxon>
        <taxon>malvids</taxon>
        <taxon>Malvales</taxon>
        <taxon>Malvaceae</taxon>
        <taxon>Malvoideae</taxon>
        <taxon>Hibiscus</taxon>
    </lineage>
</organism>
<dbReference type="InterPro" id="IPR013083">
    <property type="entry name" value="Znf_RING/FYVE/PHD"/>
</dbReference>
<feature type="transmembrane region" description="Helical" evidence="7">
    <location>
        <begin position="26"/>
        <end position="49"/>
    </location>
</feature>
<dbReference type="Gene3D" id="3.30.40.10">
    <property type="entry name" value="Zinc/RING finger domain, C3HC4 (zinc finger)"/>
    <property type="match status" value="1"/>
</dbReference>
<accession>A0A9W7HV29</accession>
<comment type="caution">
    <text evidence="9">The sequence shown here is derived from an EMBL/GenBank/DDBJ whole genome shotgun (WGS) entry which is preliminary data.</text>
</comment>
<evidence type="ECO:0000256" key="1">
    <source>
        <dbReference type="ARBA" id="ARBA00004370"/>
    </source>
</evidence>
<evidence type="ECO:0000313" key="10">
    <source>
        <dbReference type="Proteomes" id="UP001165190"/>
    </source>
</evidence>
<evidence type="ECO:0000313" key="9">
    <source>
        <dbReference type="EMBL" id="GMI82465.1"/>
    </source>
</evidence>
<feature type="domain" description="RING-type" evidence="8">
    <location>
        <begin position="143"/>
        <end position="185"/>
    </location>
</feature>
<dbReference type="PANTHER" id="PTHR46151:SF19">
    <property type="entry name" value="NEP1-INTERACTING PROTEIN 1-LIKE ISOFORM X1"/>
    <property type="match status" value="1"/>
</dbReference>
<dbReference type="GO" id="GO:0008270">
    <property type="term" value="F:zinc ion binding"/>
    <property type="evidence" value="ECO:0007669"/>
    <property type="project" value="UniProtKB-KW"/>
</dbReference>
<comment type="subcellular location">
    <subcellularLocation>
        <location evidence="1">Membrane</location>
    </subcellularLocation>
</comment>
<dbReference type="GO" id="GO:0016874">
    <property type="term" value="F:ligase activity"/>
    <property type="evidence" value="ECO:0007669"/>
    <property type="project" value="UniProtKB-KW"/>
</dbReference>
<name>A0A9W7HV29_HIBTR</name>
<dbReference type="OrthoDB" id="8062037at2759"/>
<dbReference type="AlphaFoldDB" id="A0A9W7HV29"/>
<dbReference type="Pfam" id="PF13639">
    <property type="entry name" value="zf-RING_2"/>
    <property type="match status" value="1"/>
</dbReference>
<evidence type="ECO:0000256" key="4">
    <source>
        <dbReference type="ARBA" id="ARBA00022833"/>
    </source>
</evidence>
<evidence type="ECO:0000256" key="3">
    <source>
        <dbReference type="ARBA" id="ARBA00022771"/>
    </source>
</evidence>
<keyword evidence="3 6" id="KW-0863">Zinc-finger</keyword>
<sequence>MSCNYPVDEARELCCSAASALITKLFYAIFVFLFAVVGATLGAMTGAFVGAKTETGCLRGAMAGAIKGSFLSVNLFKISLRVRSSDSDMATTYFLQPVNALESTLDDEVIWNEGMPKDSMAKIPKKRIKEDNVRDSFRNRISCSICLEDITPRETVHSLPYCRHMFHSSCIQQWLADHKSCPLCRRRFRS</sequence>
<keyword evidence="10" id="KW-1185">Reference proteome</keyword>
<dbReference type="EMBL" id="BSYR01000019">
    <property type="protein sequence ID" value="GMI82465.1"/>
    <property type="molecule type" value="Genomic_DNA"/>
</dbReference>
<dbReference type="CDD" id="cd16454">
    <property type="entry name" value="RING-H2_PA-TM-RING"/>
    <property type="match status" value="1"/>
</dbReference>
<proteinExistence type="predicted"/>
<dbReference type="PANTHER" id="PTHR46151">
    <property type="entry name" value="NEP1-INTERACTING PROTEIN-LIKE 2"/>
    <property type="match status" value="1"/>
</dbReference>
<dbReference type="SMART" id="SM00184">
    <property type="entry name" value="RING"/>
    <property type="match status" value="1"/>
</dbReference>
<evidence type="ECO:0000256" key="6">
    <source>
        <dbReference type="PROSITE-ProRule" id="PRU00175"/>
    </source>
</evidence>
<reference evidence="9" key="1">
    <citation type="submission" date="2023-05" db="EMBL/GenBank/DDBJ databases">
        <title>Genome and transcriptome analyses reveal genes involved in the formation of fine ridges on petal epidermal cells in Hibiscus trionum.</title>
        <authorList>
            <person name="Koshimizu S."/>
            <person name="Masuda S."/>
            <person name="Ishii T."/>
            <person name="Shirasu K."/>
            <person name="Hoshino A."/>
            <person name="Arita M."/>
        </authorList>
    </citation>
    <scope>NUCLEOTIDE SEQUENCE</scope>
    <source>
        <strain evidence="9">Hamamatsu line</strain>
    </source>
</reference>
<evidence type="ECO:0000259" key="8">
    <source>
        <dbReference type="PROSITE" id="PS50089"/>
    </source>
</evidence>
<gene>
    <name evidence="9" type="ORF">HRI_001915800</name>
</gene>
<keyword evidence="5 7" id="KW-0472">Membrane</keyword>
<keyword evidence="9" id="KW-0436">Ligase</keyword>
<keyword evidence="7" id="KW-0812">Transmembrane</keyword>
<keyword evidence="4" id="KW-0862">Zinc</keyword>
<evidence type="ECO:0000256" key="2">
    <source>
        <dbReference type="ARBA" id="ARBA00022723"/>
    </source>
</evidence>
<dbReference type="Proteomes" id="UP001165190">
    <property type="component" value="Unassembled WGS sequence"/>
</dbReference>
<evidence type="ECO:0000256" key="5">
    <source>
        <dbReference type="ARBA" id="ARBA00023136"/>
    </source>
</evidence>
<keyword evidence="2" id="KW-0479">Metal-binding</keyword>
<keyword evidence="7" id="KW-1133">Transmembrane helix</keyword>
<dbReference type="GO" id="GO:0016020">
    <property type="term" value="C:membrane"/>
    <property type="evidence" value="ECO:0007669"/>
    <property type="project" value="UniProtKB-SubCell"/>
</dbReference>